<accession>A0ABD2L3C5</accession>
<dbReference type="InterPro" id="IPR036388">
    <property type="entry name" value="WH-like_DNA-bd_sf"/>
</dbReference>
<organism evidence="1 2">
    <name type="scientific">Heterodera trifolii</name>
    <dbReference type="NCBI Taxonomy" id="157864"/>
    <lineage>
        <taxon>Eukaryota</taxon>
        <taxon>Metazoa</taxon>
        <taxon>Ecdysozoa</taxon>
        <taxon>Nematoda</taxon>
        <taxon>Chromadorea</taxon>
        <taxon>Rhabditida</taxon>
        <taxon>Tylenchina</taxon>
        <taxon>Tylenchomorpha</taxon>
        <taxon>Tylenchoidea</taxon>
        <taxon>Heteroderidae</taxon>
        <taxon>Heteroderinae</taxon>
        <taxon>Heterodera</taxon>
    </lineage>
</organism>
<evidence type="ECO:0000313" key="1">
    <source>
        <dbReference type="EMBL" id="KAL3109594.1"/>
    </source>
</evidence>
<dbReference type="InterPro" id="IPR052709">
    <property type="entry name" value="Transposase-MT_Hybrid"/>
</dbReference>
<comment type="caution">
    <text evidence="1">The sequence shown here is derived from an EMBL/GenBank/DDBJ whole genome shotgun (WGS) entry which is preliminary data.</text>
</comment>
<sequence>MNQRTVGHLLAICICYNCYFTNSEKILPQPKLIEIFVKVRGPPALDSDDLEQHVQQHPCSSSRQLAAEFGVHQTTVLNYLHQLGFINKKGAEVPHALTQQQKHQRVVTCTELLARLSAGMQLSQLITCDFQKFFRRRLLAPPGPFS</sequence>
<keyword evidence="2" id="KW-1185">Reference proteome</keyword>
<dbReference type="EMBL" id="JBICBT010000563">
    <property type="protein sequence ID" value="KAL3109594.1"/>
    <property type="molecule type" value="Genomic_DNA"/>
</dbReference>
<reference evidence="1 2" key="1">
    <citation type="submission" date="2024-10" db="EMBL/GenBank/DDBJ databases">
        <authorList>
            <person name="Kim D."/>
        </authorList>
    </citation>
    <scope>NUCLEOTIDE SEQUENCE [LARGE SCALE GENOMIC DNA]</scope>
    <source>
        <strain evidence="1">BH-2024</strain>
    </source>
</reference>
<dbReference type="PANTHER" id="PTHR46060:SF1">
    <property type="entry name" value="MARINER MOS1 TRANSPOSASE-LIKE PROTEIN"/>
    <property type="match status" value="1"/>
</dbReference>
<dbReference type="AlphaFoldDB" id="A0ABD2L3C5"/>
<evidence type="ECO:0008006" key="3">
    <source>
        <dbReference type="Google" id="ProtNLM"/>
    </source>
</evidence>
<dbReference type="Proteomes" id="UP001620626">
    <property type="component" value="Unassembled WGS sequence"/>
</dbReference>
<proteinExistence type="predicted"/>
<protein>
    <recommendedName>
        <fullName evidence="3">Transposase</fullName>
    </recommendedName>
</protein>
<dbReference type="PANTHER" id="PTHR46060">
    <property type="entry name" value="MARINER MOS1 TRANSPOSASE-LIKE PROTEIN"/>
    <property type="match status" value="1"/>
</dbReference>
<gene>
    <name evidence="1" type="ORF">niasHT_014528</name>
</gene>
<name>A0ABD2L3C5_9BILA</name>
<evidence type="ECO:0000313" key="2">
    <source>
        <dbReference type="Proteomes" id="UP001620626"/>
    </source>
</evidence>
<dbReference type="Gene3D" id="1.10.10.10">
    <property type="entry name" value="Winged helix-like DNA-binding domain superfamily/Winged helix DNA-binding domain"/>
    <property type="match status" value="1"/>
</dbReference>